<dbReference type="InterPro" id="IPR029526">
    <property type="entry name" value="PGBD"/>
</dbReference>
<feature type="domain" description="PiggyBac transposable element-derived protein" evidence="2">
    <location>
        <begin position="106"/>
        <end position="183"/>
    </location>
</feature>
<name>A0AAV1L816_9NEOP</name>
<proteinExistence type="predicted"/>
<protein>
    <recommendedName>
        <fullName evidence="2">PiggyBac transposable element-derived protein domain-containing protein</fullName>
    </recommendedName>
</protein>
<sequence>MDNRAIEDFLNDSDLDFSGDEDDEEYLPPDVLRALQESQEAKVRDESLEEEEAREEVMQDEENTEEVSQSTSRLLWRKNIMPRRGPDIEDNVLISQESADMNVLYCFFEYLGLDFWGLLAEQSNLYSAQKRNLKSINTNSIEMVHFAGIQLMMGTLKYPQGKLYWTRDLCVPIVRDTINRDRFF</sequence>
<dbReference type="PANTHER" id="PTHR47272">
    <property type="entry name" value="DDE_TNP_1_7 DOMAIN-CONTAINING PROTEIN"/>
    <property type="match status" value="1"/>
</dbReference>
<feature type="compositionally biased region" description="Acidic residues" evidence="1">
    <location>
        <begin position="9"/>
        <end position="27"/>
    </location>
</feature>
<organism evidence="3 4">
    <name type="scientific">Parnassius mnemosyne</name>
    <name type="common">clouded apollo</name>
    <dbReference type="NCBI Taxonomy" id="213953"/>
    <lineage>
        <taxon>Eukaryota</taxon>
        <taxon>Metazoa</taxon>
        <taxon>Ecdysozoa</taxon>
        <taxon>Arthropoda</taxon>
        <taxon>Hexapoda</taxon>
        <taxon>Insecta</taxon>
        <taxon>Pterygota</taxon>
        <taxon>Neoptera</taxon>
        <taxon>Endopterygota</taxon>
        <taxon>Lepidoptera</taxon>
        <taxon>Glossata</taxon>
        <taxon>Ditrysia</taxon>
        <taxon>Papilionoidea</taxon>
        <taxon>Papilionidae</taxon>
        <taxon>Parnassiinae</taxon>
        <taxon>Parnassini</taxon>
        <taxon>Parnassius</taxon>
        <taxon>Driopa</taxon>
    </lineage>
</organism>
<dbReference type="PANTHER" id="PTHR47272:SF1">
    <property type="entry name" value="PIGGYBAC TRANSPOSABLE ELEMENT-DERIVED PROTEIN 3-LIKE"/>
    <property type="match status" value="1"/>
</dbReference>
<evidence type="ECO:0000313" key="4">
    <source>
        <dbReference type="Proteomes" id="UP001314205"/>
    </source>
</evidence>
<evidence type="ECO:0000313" key="3">
    <source>
        <dbReference type="EMBL" id="CAK1590199.1"/>
    </source>
</evidence>
<feature type="compositionally biased region" description="Acidic residues" evidence="1">
    <location>
        <begin position="47"/>
        <end position="65"/>
    </location>
</feature>
<dbReference type="Proteomes" id="UP001314205">
    <property type="component" value="Unassembled WGS sequence"/>
</dbReference>
<keyword evidence="4" id="KW-1185">Reference proteome</keyword>
<evidence type="ECO:0000259" key="2">
    <source>
        <dbReference type="Pfam" id="PF13843"/>
    </source>
</evidence>
<comment type="caution">
    <text evidence="3">The sequence shown here is derived from an EMBL/GenBank/DDBJ whole genome shotgun (WGS) entry which is preliminary data.</text>
</comment>
<dbReference type="Pfam" id="PF13843">
    <property type="entry name" value="DDE_Tnp_1_7"/>
    <property type="match status" value="1"/>
</dbReference>
<accession>A0AAV1L816</accession>
<evidence type="ECO:0000256" key="1">
    <source>
        <dbReference type="SAM" id="MobiDB-lite"/>
    </source>
</evidence>
<feature type="region of interest" description="Disordered" evidence="1">
    <location>
        <begin position="1"/>
        <end position="69"/>
    </location>
</feature>
<dbReference type="EMBL" id="CAVLGL010000085">
    <property type="protein sequence ID" value="CAK1590199.1"/>
    <property type="molecule type" value="Genomic_DNA"/>
</dbReference>
<gene>
    <name evidence="3" type="ORF">PARMNEM_LOCUS10596</name>
</gene>
<dbReference type="AlphaFoldDB" id="A0AAV1L816"/>
<reference evidence="3 4" key="1">
    <citation type="submission" date="2023-11" db="EMBL/GenBank/DDBJ databases">
        <authorList>
            <person name="Hedman E."/>
            <person name="Englund M."/>
            <person name="Stromberg M."/>
            <person name="Nyberg Akerstrom W."/>
            <person name="Nylinder S."/>
            <person name="Jareborg N."/>
            <person name="Kallberg Y."/>
            <person name="Kronander E."/>
        </authorList>
    </citation>
    <scope>NUCLEOTIDE SEQUENCE [LARGE SCALE GENOMIC DNA]</scope>
</reference>